<dbReference type="GO" id="GO:0005886">
    <property type="term" value="C:plasma membrane"/>
    <property type="evidence" value="ECO:0007669"/>
    <property type="project" value="UniProtKB-SubCell"/>
</dbReference>
<evidence type="ECO:0000256" key="11">
    <source>
        <dbReference type="SAM" id="Phobius"/>
    </source>
</evidence>
<keyword evidence="14" id="KW-1185">Reference proteome</keyword>
<keyword evidence="5 9" id="KW-0297">G-protein coupled receptor</keyword>
<feature type="transmembrane region" description="Helical" evidence="11">
    <location>
        <begin position="87"/>
        <end position="113"/>
    </location>
</feature>
<evidence type="ECO:0000256" key="1">
    <source>
        <dbReference type="ARBA" id="ARBA00004651"/>
    </source>
</evidence>
<dbReference type="PANTHER" id="PTHR22752">
    <property type="entry name" value="G PROTEIN-COUPLED RECEPTOR"/>
    <property type="match status" value="1"/>
</dbReference>
<feature type="region of interest" description="Disordered" evidence="10">
    <location>
        <begin position="223"/>
        <end position="259"/>
    </location>
</feature>
<feature type="transmembrane region" description="Helical" evidence="11">
    <location>
        <begin position="57"/>
        <end position="81"/>
    </location>
</feature>
<comment type="subcellular location">
    <subcellularLocation>
        <location evidence="1">Cell membrane</location>
        <topology evidence="1">Multi-pass membrane protein</topology>
    </subcellularLocation>
</comment>
<dbReference type="OrthoDB" id="10071230at2759"/>
<accession>A0A2G8KEH4</accession>
<evidence type="ECO:0000256" key="7">
    <source>
        <dbReference type="ARBA" id="ARBA00023170"/>
    </source>
</evidence>
<evidence type="ECO:0000256" key="3">
    <source>
        <dbReference type="ARBA" id="ARBA00022692"/>
    </source>
</evidence>
<keyword evidence="3 9" id="KW-0812">Transmembrane</keyword>
<proteinExistence type="inferred from homology"/>
<evidence type="ECO:0000313" key="13">
    <source>
        <dbReference type="EMBL" id="PIK46370.1"/>
    </source>
</evidence>
<dbReference type="EMBL" id="MRZV01000649">
    <property type="protein sequence ID" value="PIK46370.1"/>
    <property type="molecule type" value="Genomic_DNA"/>
</dbReference>
<evidence type="ECO:0000313" key="14">
    <source>
        <dbReference type="Proteomes" id="UP000230750"/>
    </source>
</evidence>
<evidence type="ECO:0000256" key="8">
    <source>
        <dbReference type="ARBA" id="ARBA00023224"/>
    </source>
</evidence>
<keyword evidence="2" id="KW-1003">Cell membrane</keyword>
<evidence type="ECO:0000256" key="6">
    <source>
        <dbReference type="ARBA" id="ARBA00023136"/>
    </source>
</evidence>
<evidence type="ECO:0000256" key="2">
    <source>
        <dbReference type="ARBA" id="ARBA00022475"/>
    </source>
</evidence>
<dbReference type="PROSITE" id="PS50262">
    <property type="entry name" value="G_PROTEIN_RECEP_F1_2"/>
    <property type="match status" value="1"/>
</dbReference>
<name>A0A2G8KEH4_STIJA</name>
<dbReference type="PROSITE" id="PS00237">
    <property type="entry name" value="G_PROTEIN_RECEP_F1_1"/>
    <property type="match status" value="1"/>
</dbReference>
<gene>
    <name evidence="13" type="ORF">BSL78_16765</name>
</gene>
<dbReference type="Proteomes" id="UP000230750">
    <property type="component" value="Unassembled WGS sequence"/>
</dbReference>
<dbReference type="SMART" id="SM01381">
    <property type="entry name" value="7TM_GPCR_Srsx"/>
    <property type="match status" value="1"/>
</dbReference>
<reference evidence="13 14" key="1">
    <citation type="journal article" date="2017" name="PLoS Biol.">
        <title>The sea cucumber genome provides insights into morphological evolution and visceral regeneration.</title>
        <authorList>
            <person name="Zhang X."/>
            <person name="Sun L."/>
            <person name="Yuan J."/>
            <person name="Sun Y."/>
            <person name="Gao Y."/>
            <person name="Zhang L."/>
            <person name="Li S."/>
            <person name="Dai H."/>
            <person name="Hamel J.F."/>
            <person name="Liu C."/>
            <person name="Yu Y."/>
            <person name="Liu S."/>
            <person name="Lin W."/>
            <person name="Guo K."/>
            <person name="Jin S."/>
            <person name="Xu P."/>
            <person name="Storey K.B."/>
            <person name="Huan P."/>
            <person name="Zhang T."/>
            <person name="Zhou Y."/>
            <person name="Zhang J."/>
            <person name="Lin C."/>
            <person name="Li X."/>
            <person name="Xing L."/>
            <person name="Huo D."/>
            <person name="Sun M."/>
            <person name="Wang L."/>
            <person name="Mercier A."/>
            <person name="Li F."/>
            <person name="Yang H."/>
            <person name="Xiang J."/>
        </authorList>
    </citation>
    <scope>NUCLEOTIDE SEQUENCE [LARGE SCALE GENOMIC DNA]</scope>
    <source>
        <strain evidence="13">Shaxun</strain>
        <tissue evidence="13">Muscle</tissue>
    </source>
</reference>
<organism evidence="13 14">
    <name type="scientific">Stichopus japonicus</name>
    <name type="common">Sea cucumber</name>
    <dbReference type="NCBI Taxonomy" id="307972"/>
    <lineage>
        <taxon>Eukaryota</taxon>
        <taxon>Metazoa</taxon>
        <taxon>Echinodermata</taxon>
        <taxon>Eleutherozoa</taxon>
        <taxon>Echinozoa</taxon>
        <taxon>Holothuroidea</taxon>
        <taxon>Aspidochirotacea</taxon>
        <taxon>Aspidochirotida</taxon>
        <taxon>Stichopodidae</taxon>
        <taxon>Apostichopus</taxon>
    </lineage>
</organism>
<feature type="transmembrane region" description="Helical" evidence="11">
    <location>
        <begin position="367"/>
        <end position="385"/>
    </location>
</feature>
<dbReference type="STRING" id="307972.A0A2G8KEH4"/>
<dbReference type="Pfam" id="PF00001">
    <property type="entry name" value="7tm_1"/>
    <property type="match status" value="1"/>
</dbReference>
<feature type="compositionally biased region" description="Polar residues" evidence="10">
    <location>
        <begin position="225"/>
        <end position="259"/>
    </location>
</feature>
<dbReference type="InterPro" id="IPR000276">
    <property type="entry name" value="GPCR_Rhodpsn"/>
</dbReference>
<dbReference type="PRINTS" id="PR00237">
    <property type="entry name" value="GPCRRHODOPSN"/>
</dbReference>
<comment type="caution">
    <text evidence="13">The sequence shown here is derived from an EMBL/GenBank/DDBJ whole genome shotgun (WGS) entry which is preliminary data.</text>
</comment>
<feature type="domain" description="G-protein coupled receptors family 1 profile" evidence="12">
    <location>
        <begin position="36"/>
        <end position="421"/>
    </location>
</feature>
<dbReference type="Gene3D" id="1.20.1070.10">
    <property type="entry name" value="Rhodopsin 7-helix transmembrane proteins"/>
    <property type="match status" value="2"/>
</dbReference>
<sequence>MGNSTVLNVFGSDGAYAYLWPYTLTVGFMLLSGVAGNLMIILVTVFNPALRNLTGSLVVNLAVADLFVLLTTIPFIIVANLQGGWKHGIVLCYAVGFAETFFTTTAALSMTLISYDRYTAIVKPNQYEDHQVRIFKRAGLSSSSAWILGFITATIPIFEGTGYSFNHVTGTCTVSWQTISFKAVCIIETFRFLVPLAVHTFSYGKIFYVVKRARRKIDPCVPKSRLQQTHHNSNSSEETYMTNTNSLNKESAAPSSTLSNTLSAGSYAACHEENMQTVESKPANKLGELRAGQTGRLIQVKPELLFRVNDVIKPVQDCHVITDTDQNIPYNMTRALSQQSKQRHPGAGHGTMAWQRTVAKKLHKRKAFRSMVVLYGIFMCSWVPYVVWTFCMRFLQNPSGSSAKVVFLLAISNCIWNAYIYGFVKSSYRKALKGCLKNKCTFRNLCKSVNTQVRKLDVSTISRKVTMRSKCQANVMY</sequence>
<keyword evidence="7 9" id="KW-0675">Receptor</keyword>
<dbReference type="CDD" id="cd00637">
    <property type="entry name" value="7tm_classA_rhodopsin-like"/>
    <property type="match status" value="1"/>
</dbReference>
<evidence type="ECO:0000259" key="12">
    <source>
        <dbReference type="PROSITE" id="PS50262"/>
    </source>
</evidence>
<feature type="transmembrane region" description="Helical" evidence="11">
    <location>
        <begin position="20"/>
        <end position="45"/>
    </location>
</feature>
<evidence type="ECO:0000256" key="5">
    <source>
        <dbReference type="ARBA" id="ARBA00023040"/>
    </source>
</evidence>
<evidence type="ECO:0000256" key="10">
    <source>
        <dbReference type="SAM" id="MobiDB-lite"/>
    </source>
</evidence>
<evidence type="ECO:0000256" key="4">
    <source>
        <dbReference type="ARBA" id="ARBA00022989"/>
    </source>
</evidence>
<feature type="transmembrane region" description="Helical" evidence="11">
    <location>
        <begin position="192"/>
        <end position="210"/>
    </location>
</feature>
<dbReference type="SUPFAM" id="SSF81321">
    <property type="entry name" value="Family A G protein-coupled receptor-like"/>
    <property type="match status" value="1"/>
</dbReference>
<comment type="similarity">
    <text evidence="9">Belongs to the G-protein coupled receptor 1 family.</text>
</comment>
<dbReference type="InterPro" id="IPR017452">
    <property type="entry name" value="GPCR_Rhodpsn_7TM"/>
</dbReference>
<keyword evidence="8 9" id="KW-0807">Transducer</keyword>
<feature type="transmembrane region" description="Helical" evidence="11">
    <location>
        <begin position="134"/>
        <end position="158"/>
    </location>
</feature>
<dbReference type="AlphaFoldDB" id="A0A2G8KEH4"/>
<evidence type="ECO:0000256" key="9">
    <source>
        <dbReference type="RuleBase" id="RU000688"/>
    </source>
</evidence>
<feature type="transmembrane region" description="Helical" evidence="11">
    <location>
        <begin position="405"/>
        <end position="424"/>
    </location>
</feature>
<dbReference type="GO" id="GO:0004930">
    <property type="term" value="F:G protein-coupled receptor activity"/>
    <property type="evidence" value="ECO:0007669"/>
    <property type="project" value="UniProtKB-KW"/>
</dbReference>
<protein>
    <submittedName>
        <fullName evidence="13">Putative D(2) dopamine receptor-like</fullName>
    </submittedName>
</protein>
<keyword evidence="4 11" id="KW-1133">Transmembrane helix</keyword>
<keyword evidence="6 11" id="KW-0472">Membrane</keyword>